<dbReference type="GO" id="GO:0000076">
    <property type="term" value="P:DNA replication checkpoint signaling"/>
    <property type="evidence" value="ECO:0007669"/>
    <property type="project" value="TreeGrafter"/>
</dbReference>
<feature type="compositionally biased region" description="Basic and acidic residues" evidence="4">
    <location>
        <begin position="167"/>
        <end position="183"/>
    </location>
</feature>
<feature type="region of interest" description="Disordered" evidence="4">
    <location>
        <begin position="158"/>
        <end position="190"/>
    </location>
</feature>
<reference evidence="6" key="1">
    <citation type="submission" date="2025-08" db="UniProtKB">
        <authorList>
            <consortium name="Ensembl"/>
        </authorList>
    </citation>
    <scope>IDENTIFICATION</scope>
</reference>
<dbReference type="Proteomes" id="UP000694409">
    <property type="component" value="Unassembled WGS sequence"/>
</dbReference>
<evidence type="ECO:0000313" key="7">
    <source>
        <dbReference type="Proteomes" id="UP000694409"/>
    </source>
</evidence>
<evidence type="ECO:0000256" key="4">
    <source>
        <dbReference type="SAM" id="MobiDB-lite"/>
    </source>
</evidence>
<evidence type="ECO:0000256" key="3">
    <source>
        <dbReference type="ARBA" id="ARBA00023306"/>
    </source>
</evidence>
<protein>
    <recommendedName>
        <fullName evidence="5">Timeless N-terminal domain-containing protein</fullName>
    </recommendedName>
</protein>
<dbReference type="Pfam" id="PF04821">
    <property type="entry name" value="TIMELESS"/>
    <property type="match status" value="1"/>
</dbReference>
<organism evidence="6 7">
    <name type="scientific">Serinus canaria</name>
    <name type="common">Island canary</name>
    <name type="synonym">Fringilla canaria</name>
    <dbReference type="NCBI Taxonomy" id="9135"/>
    <lineage>
        <taxon>Eukaryota</taxon>
        <taxon>Metazoa</taxon>
        <taxon>Chordata</taxon>
        <taxon>Craniata</taxon>
        <taxon>Vertebrata</taxon>
        <taxon>Euteleostomi</taxon>
        <taxon>Archelosauria</taxon>
        <taxon>Archosauria</taxon>
        <taxon>Dinosauria</taxon>
        <taxon>Saurischia</taxon>
        <taxon>Theropoda</taxon>
        <taxon>Coelurosauria</taxon>
        <taxon>Aves</taxon>
        <taxon>Neognathae</taxon>
        <taxon>Neoaves</taxon>
        <taxon>Telluraves</taxon>
        <taxon>Australaves</taxon>
        <taxon>Passeriformes</taxon>
        <taxon>Passeroidea</taxon>
        <taxon>Fringillidae</taxon>
        <taxon>Carduelinae</taxon>
        <taxon>Serinus</taxon>
    </lineage>
</organism>
<evidence type="ECO:0000313" key="6">
    <source>
        <dbReference type="Ensembl" id="ENSSCAP00000010801.1"/>
    </source>
</evidence>
<keyword evidence="3" id="KW-0131">Cell cycle</keyword>
<dbReference type="InterPro" id="IPR006906">
    <property type="entry name" value="Timeless_N"/>
</dbReference>
<evidence type="ECO:0000259" key="5">
    <source>
        <dbReference type="Pfam" id="PF04821"/>
    </source>
</evidence>
<proteinExistence type="predicted"/>
<dbReference type="GO" id="GO:0006281">
    <property type="term" value="P:DNA repair"/>
    <property type="evidence" value="ECO:0007669"/>
    <property type="project" value="TreeGrafter"/>
</dbReference>
<dbReference type="InterPro" id="IPR044998">
    <property type="entry name" value="Timeless"/>
</dbReference>
<reference evidence="6" key="2">
    <citation type="submission" date="2025-09" db="UniProtKB">
        <authorList>
            <consortium name="Ensembl"/>
        </authorList>
    </citation>
    <scope>IDENTIFICATION</scope>
</reference>
<feature type="domain" description="Timeless N-terminal" evidence="5">
    <location>
        <begin position="1"/>
        <end position="59"/>
    </location>
</feature>
<sequence length="231" mass="24608">MFRDQSPEELAALGQGTAVAEHGQDTRELETLRQRELAEKRTRALQRTSRHSRFGGSYVLQGIKSIGDRDVVFHKGLHNVSVGPGHRAGDVAGGTGTGMGVGCGMGTWQGARGQGWVWNVAQGARMWRGAQGWGRGRGRGNVAQGGGTRTWWEVQECGEGHGGGHGAGDRVRGRERGTRGGHEAEDEVEGMGSRMWQVALGCGFVWGVQVWGHSGGHTTGEVAVGTGTRTW</sequence>
<keyword evidence="2" id="KW-0539">Nucleus</keyword>
<evidence type="ECO:0000256" key="1">
    <source>
        <dbReference type="ARBA" id="ARBA00004123"/>
    </source>
</evidence>
<dbReference type="GO" id="GO:0043111">
    <property type="term" value="P:replication fork arrest"/>
    <property type="evidence" value="ECO:0007669"/>
    <property type="project" value="TreeGrafter"/>
</dbReference>
<dbReference type="PANTHER" id="PTHR22940">
    <property type="entry name" value="TIMEOUT/TIMELESS-2"/>
    <property type="match status" value="1"/>
</dbReference>
<name>A0A8C9N0E8_SERCA</name>
<comment type="subcellular location">
    <subcellularLocation>
        <location evidence="1">Nucleus</location>
    </subcellularLocation>
</comment>
<dbReference type="Ensembl" id="ENSSCAT00000012200.1">
    <property type="protein sequence ID" value="ENSSCAP00000010801.1"/>
    <property type="gene ID" value="ENSSCAG00000008140.1"/>
</dbReference>
<dbReference type="GeneTree" id="ENSGT01050000245459"/>
<dbReference type="GO" id="GO:0031298">
    <property type="term" value="C:replication fork protection complex"/>
    <property type="evidence" value="ECO:0007669"/>
    <property type="project" value="TreeGrafter"/>
</dbReference>
<dbReference type="PANTHER" id="PTHR22940:SF4">
    <property type="entry name" value="PROTEIN TIMELESS HOMOLOG"/>
    <property type="match status" value="1"/>
</dbReference>
<dbReference type="GO" id="GO:0003677">
    <property type="term" value="F:DNA binding"/>
    <property type="evidence" value="ECO:0007669"/>
    <property type="project" value="TreeGrafter"/>
</dbReference>
<evidence type="ECO:0000256" key="2">
    <source>
        <dbReference type="ARBA" id="ARBA00023242"/>
    </source>
</evidence>
<keyword evidence="7" id="KW-1185">Reference proteome</keyword>
<accession>A0A8C9N0E8</accession>
<dbReference type="AlphaFoldDB" id="A0A8C9N0E8"/>